<dbReference type="Proteomes" id="UP000016521">
    <property type="component" value="Chromosome I"/>
</dbReference>
<dbReference type="EMBL" id="CP011924">
    <property type="protein sequence ID" value="ATD08984.1"/>
    <property type="molecule type" value="Genomic_DNA"/>
</dbReference>
<name>A0ABM6NJV4_PSEO7</name>
<accession>A0ABM6NJV4</accession>
<protein>
    <submittedName>
        <fullName evidence="1">Uncharacterized protein</fullName>
    </submittedName>
</protein>
<gene>
    <name evidence="1" type="ORF">PPIS_a4344</name>
</gene>
<evidence type="ECO:0000313" key="2">
    <source>
        <dbReference type="Proteomes" id="UP000016521"/>
    </source>
</evidence>
<keyword evidence="2" id="KW-1185">Reference proteome</keyword>
<sequence length="43" mass="4721">MKESKLQKYIGINFGRGIPPDAGLRTFVAATLGRDCFYALLTS</sequence>
<proteinExistence type="predicted"/>
<evidence type="ECO:0000313" key="1">
    <source>
        <dbReference type="EMBL" id="ATD08984.1"/>
    </source>
</evidence>
<reference evidence="1 2" key="1">
    <citation type="submission" date="2015-06" db="EMBL/GenBank/DDBJ databases">
        <authorList>
            <person name="Xie B.-B."/>
            <person name="Rong J.-C."/>
            <person name="Qin Q.-L."/>
            <person name="Zhang Y.-Z."/>
        </authorList>
    </citation>
    <scope>NUCLEOTIDE SEQUENCE [LARGE SCALE GENOMIC DNA]</scope>
    <source>
        <strain evidence="1 2">JCM 20779</strain>
    </source>
</reference>
<organism evidence="1 2">
    <name type="scientific">Pseudoalteromonas piscicida</name>
    <dbReference type="NCBI Taxonomy" id="43662"/>
    <lineage>
        <taxon>Bacteria</taxon>
        <taxon>Pseudomonadati</taxon>
        <taxon>Pseudomonadota</taxon>
        <taxon>Gammaproteobacteria</taxon>
        <taxon>Alteromonadales</taxon>
        <taxon>Pseudoalteromonadaceae</taxon>
        <taxon>Pseudoalteromonas</taxon>
    </lineage>
</organism>